<dbReference type="AlphaFoldDB" id="A0A6P8XPR9"/>
<dbReference type="Gene3D" id="3.40.1380.20">
    <property type="entry name" value="Pyruvate kinase, C-terminal domain"/>
    <property type="match status" value="1"/>
</dbReference>
<gene>
    <name evidence="2" type="primary">LOC117575072</name>
</gene>
<dbReference type="InterPro" id="IPR036918">
    <property type="entry name" value="Pyrv_Knase_C_sf"/>
</dbReference>
<organism evidence="1 2">
    <name type="scientific">Drosophila albomicans</name>
    <name type="common">Fruit fly</name>
    <dbReference type="NCBI Taxonomy" id="7291"/>
    <lineage>
        <taxon>Eukaryota</taxon>
        <taxon>Metazoa</taxon>
        <taxon>Ecdysozoa</taxon>
        <taxon>Arthropoda</taxon>
        <taxon>Hexapoda</taxon>
        <taxon>Insecta</taxon>
        <taxon>Pterygota</taxon>
        <taxon>Neoptera</taxon>
        <taxon>Endopterygota</taxon>
        <taxon>Diptera</taxon>
        <taxon>Brachycera</taxon>
        <taxon>Muscomorpha</taxon>
        <taxon>Ephydroidea</taxon>
        <taxon>Drosophilidae</taxon>
        <taxon>Drosophila</taxon>
    </lineage>
</organism>
<proteinExistence type="predicted"/>
<reference evidence="2" key="1">
    <citation type="submission" date="2025-08" db="UniProtKB">
        <authorList>
            <consortium name="RefSeq"/>
        </authorList>
    </citation>
    <scope>IDENTIFICATION</scope>
    <source>
        <strain evidence="2">15112-1751.03</strain>
        <tissue evidence="2">Whole Adult</tissue>
    </source>
</reference>
<protein>
    <submittedName>
        <fullName evidence="2">Uncharacterized protein LOC117575072</fullName>
    </submittedName>
</protein>
<dbReference type="RefSeq" id="XP_034115054.1">
    <property type="nucleotide sequence ID" value="XM_034259163.2"/>
</dbReference>
<sequence length="287" mass="33670">MDADANPVDSDFFDTLWPLILNENKCELVSESKEYFVPCKPFDQIHWHGMLSKVGYPGYATPDDLHCCGAAKREEEQNLEAVKEVDAAAEQPTAAALMDYENCGSLGIKPVYKQVKQLRKQRERRQKLAYNFANRKYPWTMQTPSHETGFMLTAELKRNFQCQREMQMLEAIYRYNCKLMLIDCSSEICVEDVKRWIKFRPYVQMLVMVRCPRVERHIQLLNVFHTLLVEESALNTWHQELQCSLRAGLKEARQRELFKNCAEAFVFVFSRYRGICTCDTYKILRSM</sequence>
<accession>A0A6P8XPR9</accession>
<name>A0A6P8XPR9_DROAB</name>
<dbReference type="OrthoDB" id="8035009at2759"/>
<evidence type="ECO:0000313" key="1">
    <source>
        <dbReference type="Proteomes" id="UP000515160"/>
    </source>
</evidence>
<dbReference type="GeneID" id="117575072"/>
<dbReference type="Proteomes" id="UP000515160">
    <property type="component" value="Chromosome 2R"/>
</dbReference>
<evidence type="ECO:0000313" key="2">
    <source>
        <dbReference type="RefSeq" id="XP_034115054.1"/>
    </source>
</evidence>
<keyword evidence="1" id="KW-1185">Reference proteome</keyword>